<dbReference type="STRING" id="49280.A9996_12475"/>
<evidence type="ECO:0000313" key="3">
    <source>
        <dbReference type="Proteomes" id="UP000248987"/>
    </source>
</evidence>
<protein>
    <submittedName>
        <fullName evidence="2">Uncharacterized protein</fullName>
    </submittedName>
</protein>
<evidence type="ECO:0000313" key="2">
    <source>
        <dbReference type="EMBL" id="RAJ19858.1"/>
    </source>
</evidence>
<comment type="caution">
    <text evidence="2">The sequence shown here is derived from an EMBL/GenBank/DDBJ whole genome shotgun (WGS) entry which is preliminary data.</text>
</comment>
<dbReference type="Proteomes" id="UP000248987">
    <property type="component" value="Unassembled WGS sequence"/>
</dbReference>
<dbReference type="OrthoDB" id="9917876at2"/>
<feature type="signal peptide" evidence="1">
    <location>
        <begin position="1"/>
        <end position="16"/>
    </location>
</feature>
<feature type="chain" id="PRO_5030025416" evidence="1">
    <location>
        <begin position="17"/>
        <end position="184"/>
    </location>
</feature>
<name>A0A1A7QYC1_9FLAO</name>
<dbReference type="RefSeq" id="WP_066435416.1">
    <property type="nucleotide sequence ID" value="NZ_LZRN01000026.1"/>
</dbReference>
<dbReference type="EMBL" id="QLLQ01000018">
    <property type="protein sequence ID" value="RAJ19858.1"/>
    <property type="molecule type" value="Genomic_DNA"/>
</dbReference>
<gene>
    <name evidence="2" type="ORF">LX77_03379</name>
</gene>
<accession>A0A1A7QYC1</accession>
<keyword evidence="1" id="KW-0732">Signal</keyword>
<proteinExistence type="predicted"/>
<reference evidence="2 3" key="1">
    <citation type="submission" date="2018-06" db="EMBL/GenBank/DDBJ databases">
        <title>Genomic Encyclopedia of Archaeal and Bacterial Type Strains, Phase II (KMG-II): from individual species to whole genera.</title>
        <authorList>
            <person name="Goeker M."/>
        </authorList>
    </citation>
    <scope>NUCLEOTIDE SEQUENCE [LARGE SCALE GENOMIC DNA]</scope>
    <source>
        <strain evidence="2 3">DSM 12408</strain>
    </source>
</reference>
<dbReference type="AlphaFoldDB" id="A0A1A7QYC1"/>
<keyword evidence="3" id="KW-1185">Reference proteome</keyword>
<evidence type="ECO:0000256" key="1">
    <source>
        <dbReference type="SAM" id="SignalP"/>
    </source>
</evidence>
<organism evidence="2 3">
    <name type="scientific">Gelidibacter algens</name>
    <dbReference type="NCBI Taxonomy" id="49280"/>
    <lineage>
        <taxon>Bacteria</taxon>
        <taxon>Pseudomonadati</taxon>
        <taxon>Bacteroidota</taxon>
        <taxon>Flavobacteriia</taxon>
        <taxon>Flavobacteriales</taxon>
        <taxon>Flavobacteriaceae</taxon>
        <taxon>Gelidibacter</taxon>
    </lineage>
</organism>
<sequence>MIKVFLFVLFPFFAFAQHIDYESLSDEKLQSVLQKELQDMEARGATPDLIMDKFVVELEVYIQSREAYYRFVVHMAYMADKLLEVKMQNRTETPSDFELAKKFKSQRTYQDYVNHKKTDAARESWENSTHDGILKLVVDHHEQYTEEEQKRYDGLIILLNKDPYFSHLNITDGQTSKIIMPNNN</sequence>